<reference evidence="3 4" key="1">
    <citation type="journal article" date="2019" name="Sci. Rep.">
        <title>Orb-weaving spider Araneus ventricosus genome elucidates the spidroin gene catalogue.</title>
        <authorList>
            <person name="Kono N."/>
            <person name="Nakamura H."/>
            <person name="Ohtoshi R."/>
            <person name="Moran D.A.P."/>
            <person name="Shinohara A."/>
            <person name="Yoshida Y."/>
            <person name="Fujiwara M."/>
            <person name="Mori M."/>
            <person name="Tomita M."/>
            <person name="Arakawa K."/>
        </authorList>
    </citation>
    <scope>NUCLEOTIDE SEQUENCE [LARGE SCALE GENOMIC DNA]</scope>
</reference>
<feature type="transmembrane region" description="Helical" evidence="1">
    <location>
        <begin position="261"/>
        <end position="282"/>
    </location>
</feature>
<evidence type="ECO:0008006" key="5">
    <source>
        <dbReference type="Google" id="ProtNLM"/>
    </source>
</evidence>
<keyword evidence="1" id="KW-1133">Transmembrane helix</keyword>
<keyword evidence="1" id="KW-0472">Membrane</keyword>
<keyword evidence="4" id="KW-1185">Reference proteome</keyword>
<sequence length="316" mass="36534">MSGLLFNILCWFGFAVHSHPSKANWVKTFVIQFLLVVTYLDTFVMYIFVIGKPMFKTKVVLQNIMFISSSILLMFLMIRKRYRLTSLFRDLRFMHPPNWTKKTNIVVCCVFCVPFFYALTMVTYISILEKDYMFRFYWYGCSIEDKTTKFLMGFAKMFAFSILYPTLTNLVAMVYSAFCYLCSQYLRGLCSEIEKNSPESFTVVKQIEILKRRLRVVKILEEMQEIFSTASFVICSANFTSCLTDMSQIISYASQNIGPTIISVLFSSTSTVASIVCIFLSAGQVPIEMKRISTIARRLLEQKAIWGIAEKTWSLS</sequence>
<evidence type="ECO:0000256" key="2">
    <source>
        <dbReference type="SAM" id="SignalP"/>
    </source>
</evidence>
<comment type="caution">
    <text evidence="3">The sequence shown here is derived from an EMBL/GenBank/DDBJ whole genome shotgun (WGS) entry which is preliminary data.</text>
</comment>
<name>A0A4Y2BWV5_ARAVE</name>
<evidence type="ECO:0000313" key="3">
    <source>
        <dbReference type="EMBL" id="GBL95614.1"/>
    </source>
</evidence>
<keyword evidence="1" id="KW-0812">Transmembrane</keyword>
<gene>
    <name evidence="3" type="ORF">AVEN_212700_1</name>
</gene>
<feature type="transmembrane region" description="Helical" evidence="1">
    <location>
        <begin position="60"/>
        <end position="78"/>
    </location>
</feature>
<dbReference type="EMBL" id="BGPR01084488">
    <property type="protein sequence ID" value="GBL95614.1"/>
    <property type="molecule type" value="Genomic_DNA"/>
</dbReference>
<feature type="transmembrane region" description="Helical" evidence="1">
    <location>
        <begin position="28"/>
        <end position="48"/>
    </location>
</feature>
<dbReference type="Proteomes" id="UP000499080">
    <property type="component" value="Unassembled WGS sequence"/>
</dbReference>
<feature type="transmembrane region" description="Helical" evidence="1">
    <location>
        <begin position="104"/>
        <end position="127"/>
    </location>
</feature>
<protein>
    <recommendedName>
        <fullName evidence="5">G-protein coupled receptors family 1 profile domain-containing protein</fullName>
    </recommendedName>
</protein>
<organism evidence="3 4">
    <name type="scientific">Araneus ventricosus</name>
    <name type="common">Orbweaver spider</name>
    <name type="synonym">Epeira ventricosa</name>
    <dbReference type="NCBI Taxonomy" id="182803"/>
    <lineage>
        <taxon>Eukaryota</taxon>
        <taxon>Metazoa</taxon>
        <taxon>Ecdysozoa</taxon>
        <taxon>Arthropoda</taxon>
        <taxon>Chelicerata</taxon>
        <taxon>Arachnida</taxon>
        <taxon>Araneae</taxon>
        <taxon>Araneomorphae</taxon>
        <taxon>Entelegynae</taxon>
        <taxon>Araneoidea</taxon>
        <taxon>Araneidae</taxon>
        <taxon>Araneus</taxon>
    </lineage>
</organism>
<feature type="chain" id="PRO_5021262024" description="G-protein coupled receptors family 1 profile domain-containing protein" evidence="2">
    <location>
        <begin position="24"/>
        <end position="316"/>
    </location>
</feature>
<keyword evidence="2" id="KW-0732">Signal</keyword>
<proteinExistence type="predicted"/>
<feature type="transmembrane region" description="Helical" evidence="1">
    <location>
        <begin position="157"/>
        <end position="178"/>
    </location>
</feature>
<accession>A0A4Y2BWV5</accession>
<evidence type="ECO:0000256" key="1">
    <source>
        <dbReference type="SAM" id="Phobius"/>
    </source>
</evidence>
<feature type="signal peptide" evidence="2">
    <location>
        <begin position="1"/>
        <end position="23"/>
    </location>
</feature>
<dbReference type="AlphaFoldDB" id="A0A4Y2BWV5"/>
<evidence type="ECO:0000313" key="4">
    <source>
        <dbReference type="Proteomes" id="UP000499080"/>
    </source>
</evidence>